<sequence>MVDDSPHSPGDDERSDDDAALAGADASADTNANATEDAEFDELLADLRTVLEELSAEVDVDREDVDATDGVVEVVTMVVGVPSRADLSVLLGAAADLTRRVDERVDDPDPPLSGLVTSLTVVLVGVLRELRAALDEESTADSEHVRRLTALADGLEARVGGADLPSPTDALDDLRDALSGSDAPEEFVRGDDVTHIEVEDSN</sequence>
<feature type="region of interest" description="Disordered" evidence="1">
    <location>
        <begin position="1"/>
        <end position="37"/>
    </location>
</feature>
<feature type="compositionally biased region" description="Low complexity" evidence="1">
    <location>
        <begin position="20"/>
        <end position="35"/>
    </location>
</feature>
<comment type="caution">
    <text evidence="2">The sequence shown here is derived from an EMBL/GenBank/DDBJ whole genome shotgun (WGS) entry which is preliminary data.</text>
</comment>
<name>V4HHF5_9EURY</name>
<accession>V4HHF5</accession>
<dbReference type="Proteomes" id="UP000017840">
    <property type="component" value="Unassembled WGS sequence"/>
</dbReference>
<keyword evidence="3" id="KW-1185">Reference proteome</keyword>
<organism evidence="2 3">
    <name type="scientific">Candidatus Halobonum tyrrellensis G22</name>
    <dbReference type="NCBI Taxonomy" id="1324957"/>
    <lineage>
        <taxon>Archaea</taxon>
        <taxon>Methanobacteriati</taxon>
        <taxon>Methanobacteriota</taxon>
        <taxon>Stenosarchaea group</taxon>
        <taxon>Halobacteria</taxon>
        <taxon>Halobacteriales</taxon>
        <taxon>Haloferacaceae</taxon>
        <taxon>Candidatus Halobonum</taxon>
    </lineage>
</organism>
<dbReference type="RefSeq" id="WP_023392611.1">
    <property type="nucleotide sequence ID" value="NZ_ASGZ01000001.1"/>
</dbReference>
<dbReference type="EMBL" id="ASGZ01000001">
    <property type="protein sequence ID" value="ESP90205.1"/>
    <property type="molecule type" value="Genomic_DNA"/>
</dbReference>
<evidence type="ECO:0000313" key="2">
    <source>
        <dbReference type="EMBL" id="ESP90205.1"/>
    </source>
</evidence>
<dbReference type="AlphaFoldDB" id="V4HHF5"/>
<feature type="compositionally biased region" description="Basic and acidic residues" evidence="1">
    <location>
        <begin position="1"/>
        <end position="12"/>
    </location>
</feature>
<evidence type="ECO:0000256" key="1">
    <source>
        <dbReference type="SAM" id="MobiDB-lite"/>
    </source>
</evidence>
<protein>
    <submittedName>
        <fullName evidence="2">Uncharacterized protein</fullName>
    </submittedName>
</protein>
<proteinExistence type="predicted"/>
<gene>
    <name evidence="2" type="ORF">K933_00050</name>
</gene>
<reference evidence="2 3" key="1">
    <citation type="journal article" date="2013" name="Genome Announc.">
        <title>Draft Genome Sequence of 'Candidatus Halobonum tyrrellensis' Strain G22, Isolated from the Hypersaline Waters of Lake Tyrrell, Australia.</title>
        <authorList>
            <person name="Ugalde J.A."/>
            <person name="Narasingarao P."/>
            <person name="Kuo S."/>
            <person name="Podell S."/>
            <person name="Allen E.E."/>
        </authorList>
    </citation>
    <scope>NUCLEOTIDE SEQUENCE [LARGE SCALE GENOMIC DNA]</scope>
    <source>
        <strain evidence="2 3">G22</strain>
    </source>
</reference>
<evidence type="ECO:0000313" key="3">
    <source>
        <dbReference type="Proteomes" id="UP000017840"/>
    </source>
</evidence>